<reference evidence="2" key="1">
    <citation type="submission" date="2022-11" db="EMBL/GenBank/DDBJ databases">
        <title>Dyadobacter pollutisoli sp. nov., isolated from plastic dumped soil.</title>
        <authorList>
            <person name="Kim J.M."/>
            <person name="Kim K.R."/>
            <person name="Lee J.K."/>
            <person name="Hao L."/>
            <person name="Jeon C.O."/>
        </authorList>
    </citation>
    <scope>NUCLEOTIDE SEQUENCE</scope>
    <source>
        <strain evidence="2">U1</strain>
    </source>
</reference>
<dbReference type="KEGG" id="dpf:ON006_23850"/>
<evidence type="ECO:0000313" key="2">
    <source>
        <dbReference type="EMBL" id="WAC10765.1"/>
    </source>
</evidence>
<dbReference type="RefSeq" id="WP_244822528.1">
    <property type="nucleotide sequence ID" value="NZ_CP112998.1"/>
</dbReference>
<protein>
    <submittedName>
        <fullName evidence="2">Fibronectin type III domain-containing protein</fullName>
    </submittedName>
</protein>
<name>A0A9E8N6J5_9BACT</name>
<dbReference type="PROSITE" id="PS51257">
    <property type="entry name" value="PROKAR_LIPOPROTEIN"/>
    <property type="match status" value="1"/>
</dbReference>
<dbReference type="InterPro" id="IPR013783">
    <property type="entry name" value="Ig-like_fold"/>
</dbReference>
<feature type="signal peptide" evidence="1">
    <location>
        <begin position="1"/>
        <end position="24"/>
    </location>
</feature>
<dbReference type="SUPFAM" id="SSF49265">
    <property type="entry name" value="Fibronectin type III"/>
    <property type="match status" value="1"/>
</dbReference>
<evidence type="ECO:0000256" key="1">
    <source>
        <dbReference type="SAM" id="SignalP"/>
    </source>
</evidence>
<dbReference type="InterPro" id="IPR036116">
    <property type="entry name" value="FN3_sf"/>
</dbReference>
<sequence length="274" mass="29594">MRRNLARYGAAMCMTMLYGCNLFAPVDPLPPAFSTIEVVDIKRNEITVSGIIQKPDSKNDRQEKKSGEIMEYGLVYGTTQVLSVESGKVIKLGTTATLPLTIQNQKISGLVANTQYYVAIYARNEGGGMAYSQSVNVKTTDQPGIFTSKVSIKVPVSGGSFYDLDEGKVVAKGDAQADVTMDLFTISGRGTVLGIAVADGVVSKNMGIVDFNSLTYLQLLNTMDYRPDGISLLMNATTANTVIAFKTKGGRYGKWRIESLTGTDLTMSLVSFEN</sequence>
<feature type="chain" id="PRO_5038893138" evidence="1">
    <location>
        <begin position="25"/>
        <end position="274"/>
    </location>
</feature>
<dbReference type="Gene3D" id="2.60.40.10">
    <property type="entry name" value="Immunoglobulins"/>
    <property type="match status" value="1"/>
</dbReference>
<evidence type="ECO:0000313" key="3">
    <source>
        <dbReference type="Proteomes" id="UP001164653"/>
    </source>
</evidence>
<dbReference type="AlphaFoldDB" id="A0A9E8N6J5"/>
<accession>A0A9E8N6J5</accession>
<keyword evidence="1" id="KW-0732">Signal</keyword>
<dbReference type="CDD" id="cd00063">
    <property type="entry name" value="FN3"/>
    <property type="match status" value="1"/>
</dbReference>
<gene>
    <name evidence="2" type="ORF">ON006_23850</name>
</gene>
<keyword evidence="3" id="KW-1185">Reference proteome</keyword>
<dbReference type="EMBL" id="CP112998">
    <property type="protein sequence ID" value="WAC10765.1"/>
    <property type="molecule type" value="Genomic_DNA"/>
</dbReference>
<organism evidence="2 3">
    <name type="scientific">Dyadobacter pollutisoli</name>
    <dbReference type="NCBI Taxonomy" id="2910158"/>
    <lineage>
        <taxon>Bacteria</taxon>
        <taxon>Pseudomonadati</taxon>
        <taxon>Bacteroidota</taxon>
        <taxon>Cytophagia</taxon>
        <taxon>Cytophagales</taxon>
        <taxon>Spirosomataceae</taxon>
        <taxon>Dyadobacter</taxon>
    </lineage>
</organism>
<dbReference type="InterPro" id="IPR003961">
    <property type="entry name" value="FN3_dom"/>
</dbReference>
<dbReference type="Proteomes" id="UP001164653">
    <property type="component" value="Chromosome"/>
</dbReference>
<proteinExistence type="predicted"/>